<accession>A0A4R1BDT9</accession>
<evidence type="ECO:0000313" key="2">
    <source>
        <dbReference type="Proteomes" id="UP000295443"/>
    </source>
</evidence>
<name>A0A4R1BDT9_9PROT</name>
<dbReference type="Proteomes" id="UP000295443">
    <property type="component" value="Unassembled WGS sequence"/>
</dbReference>
<evidence type="ECO:0000313" key="1">
    <source>
        <dbReference type="EMBL" id="TCJ15207.1"/>
    </source>
</evidence>
<gene>
    <name evidence="1" type="ORF">EZJ19_07820</name>
</gene>
<comment type="caution">
    <text evidence="1">The sequence shown here is derived from an EMBL/GenBank/DDBJ whole genome shotgun (WGS) entry which is preliminary data.</text>
</comment>
<dbReference type="EMBL" id="SJZB01000029">
    <property type="protein sequence ID" value="TCJ15207.1"/>
    <property type="molecule type" value="Genomic_DNA"/>
</dbReference>
<protein>
    <submittedName>
        <fullName evidence="1">Uncharacterized protein</fullName>
    </submittedName>
</protein>
<sequence length="218" mass="23440">MGRQLRIVEYTLPYRHRVQVGIPSTDDEEATGIAQAAFEAGTIWDDTQEMPLLYDDFEEEDSGLEFVVVATVEIWPAPDASVLQKRREASAVAACRSLVAAMRLREQADVPPDDVDRALTEAYNLAMSALGGTPPNPAIPTRPRVVVGVDGGLVQGVSSDLPVELVVVDYDMRDTADGAVIVPQSGGGEETAAVISHQVALDPQFVDAIWKVEAGNVR</sequence>
<dbReference type="OrthoDB" id="5796257at2"/>
<organism evidence="1 2">
    <name type="scientific">Parasulfuritortus cantonensis</name>
    <dbReference type="NCBI Taxonomy" id="2528202"/>
    <lineage>
        <taxon>Bacteria</taxon>
        <taxon>Pseudomonadati</taxon>
        <taxon>Pseudomonadota</taxon>
        <taxon>Betaproteobacteria</taxon>
        <taxon>Nitrosomonadales</taxon>
        <taxon>Thiobacillaceae</taxon>
        <taxon>Parasulfuritortus</taxon>
    </lineage>
</organism>
<dbReference type="RefSeq" id="WP_131446327.1">
    <property type="nucleotide sequence ID" value="NZ_SJZB01000029.1"/>
</dbReference>
<keyword evidence="2" id="KW-1185">Reference proteome</keyword>
<proteinExistence type="predicted"/>
<dbReference type="AlphaFoldDB" id="A0A4R1BDT9"/>
<reference evidence="1 2" key="1">
    <citation type="submission" date="2019-03" db="EMBL/GenBank/DDBJ databases">
        <title>Genome sequence of Thiobacillaceae bacterium LSR1, a sulfur-oxidizing bacterium isolated from freshwater sediment.</title>
        <authorList>
            <person name="Li S."/>
        </authorList>
    </citation>
    <scope>NUCLEOTIDE SEQUENCE [LARGE SCALE GENOMIC DNA]</scope>
    <source>
        <strain evidence="1 2">LSR1</strain>
    </source>
</reference>